<proteinExistence type="predicted"/>
<dbReference type="EMBL" id="JAPDOD010000075">
    <property type="protein sequence ID" value="MDA0166757.1"/>
    <property type="molecule type" value="Genomic_DNA"/>
</dbReference>
<dbReference type="AlphaFoldDB" id="A0A9X3S6G7"/>
<dbReference type="InterPro" id="IPR000524">
    <property type="entry name" value="Tscrpt_reg_HTH_GntR"/>
</dbReference>
<dbReference type="SUPFAM" id="SSF48008">
    <property type="entry name" value="GntR ligand-binding domain-like"/>
    <property type="match status" value="1"/>
</dbReference>
<dbReference type="Pfam" id="PF07729">
    <property type="entry name" value="FCD"/>
    <property type="match status" value="1"/>
</dbReference>
<protein>
    <submittedName>
        <fullName evidence="5">GntR family transcriptional regulator</fullName>
    </submittedName>
</protein>
<keyword evidence="1" id="KW-0805">Transcription regulation</keyword>
<dbReference type="PRINTS" id="PR00035">
    <property type="entry name" value="HTHGNTR"/>
</dbReference>
<dbReference type="Pfam" id="PF00392">
    <property type="entry name" value="GntR"/>
    <property type="match status" value="1"/>
</dbReference>
<dbReference type="InterPro" id="IPR011711">
    <property type="entry name" value="GntR_C"/>
</dbReference>
<sequence length="219" mass="23366">MSTVETVVAALRQEILEGERPGGQRLVEQELTARHGVSRHTLRAALRELAAEGLVRIEPNRGARVTRLTAEEIVQLYELRTALEVEAARLALERHRGRLPASVHQALAELEAACANGAWGPINAAHAELHGAIVAAAESPRIEAAHAALNGELQLFLAQLEPLWSVERMAADHAALVRGLERDGPVVLRKHLGESAAALLAAEAGDAARAARVGDPPAR</sequence>
<keyword evidence="3" id="KW-0804">Transcription</keyword>
<keyword evidence="2" id="KW-0238">DNA-binding</keyword>
<keyword evidence="6" id="KW-1185">Reference proteome</keyword>
<dbReference type="InterPro" id="IPR036388">
    <property type="entry name" value="WH-like_DNA-bd_sf"/>
</dbReference>
<organism evidence="5 6">
    <name type="scientific">Solirubrobacter ginsenosidimutans</name>
    <dbReference type="NCBI Taxonomy" id="490573"/>
    <lineage>
        <taxon>Bacteria</taxon>
        <taxon>Bacillati</taxon>
        <taxon>Actinomycetota</taxon>
        <taxon>Thermoleophilia</taxon>
        <taxon>Solirubrobacterales</taxon>
        <taxon>Solirubrobacteraceae</taxon>
        <taxon>Solirubrobacter</taxon>
    </lineage>
</organism>
<dbReference type="PANTHER" id="PTHR43537">
    <property type="entry name" value="TRANSCRIPTIONAL REGULATOR, GNTR FAMILY"/>
    <property type="match status" value="1"/>
</dbReference>
<dbReference type="InterPro" id="IPR036390">
    <property type="entry name" value="WH_DNA-bd_sf"/>
</dbReference>
<comment type="caution">
    <text evidence="5">The sequence shown here is derived from an EMBL/GenBank/DDBJ whole genome shotgun (WGS) entry which is preliminary data.</text>
</comment>
<dbReference type="SUPFAM" id="SSF46785">
    <property type="entry name" value="Winged helix' DNA-binding domain"/>
    <property type="match status" value="1"/>
</dbReference>
<dbReference type="GO" id="GO:0003700">
    <property type="term" value="F:DNA-binding transcription factor activity"/>
    <property type="evidence" value="ECO:0007669"/>
    <property type="project" value="InterPro"/>
</dbReference>
<dbReference type="CDD" id="cd07377">
    <property type="entry name" value="WHTH_GntR"/>
    <property type="match status" value="1"/>
</dbReference>
<evidence type="ECO:0000313" key="5">
    <source>
        <dbReference type="EMBL" id="MDA0166757.1"/>
    </source>
</evidence>
<feature type="domain" description="HTH gntR-type" evidence="4">
    <location>
        <begin position="1"/>
        <end position="68"/>
    </location>
</feature>
<gene>
    <name evidence="5" type="ORF">OM076_41230</name>
</gene>
<dbReference type="RefSeq" id="WP_270046010.1">
    <property type="nucleotide sequence ID" value="NZ_JAPDOD010000075.1"/>
</dbReference>
<dbReference type="SMART" id="SM00345">
    <property type="entry name" value="HTH_GNTR"/>
    <property type="match status" value="1"/>
</dbReference>
<evidence type="ECO:0000256" key="2">
    <source>
        <dbReference type="ARBA" id="ARBA00023125"/>
    </source>
</evidence>
<name>A0A9X3S6G7_9ACTN</name>
<evidence type="ECO:0000313" key="6">
    <source>
        <dbReference type="Proteomes" id="UP001149140"/>
    </source>
</evidence>
<dbReference type="Proteomes" id="UP001149140">
    <property type="component" value="Unassembled WGS sequence"/>
</dbReference>
<reference evidence="5" key="1">
    <citation type="submission" date="2022-10" db="EMBL/GenBank/DDBJ databases">
        <title>The WGS of Solirubrobacter ginsenosidimutans DSM 21036.</title>
        <authorList>
            <person name="Jiang Z."/>
        </authorList>
    </citation>
    <scope>NUCLEOTIDE SEQUENCE</scope>
    <source>
        <strain evidence="5">DSM 21036</strain>
    </source>
</reference>
<dbReference type="GO" id="GO:0003677">
    <property type="term" value="F:DNA binding"/>
    <property type="evidence" value="ECO:0007669"/>
    <property type="project" value="UniProtKB-KW"/>
</dbReference>
<evidence type="ECO:0000256" key="3">
    <source>
        <dbReference type="ARBA" id="ARBA00023163"/>
    </source>
</evidence>
<evidence type="ECO:0000256" key="1">
    <source>
        <dbReference type="ARBA" id="ARBA00023015"/>
    </source>
</evidence>
<dbReference type="Gene3D" id="1.20.120.530">
    <property type="entry name" value="GntR ligand-binding domain-like"/>
    <property type="match status" value="1"/>
</dbReference>
<dbReference type="PANTHER" id="PTHR43537:SF50">
    <property type="entry name" value="TRANSCRIPTIONAL REGULATORY PROTEIN"/>
    <property type="match status" value="1"/>
</dbReference>
<dbReference type="SMART" id="SM00895">
    <property type="entry name" value="FCD"/>
    <property type="match status" value="1"/>
</dbReference>
<dbReference type="InterPro" id="IPR008920">
    <property type="entry name" value="TF_FadR/GntR_C"/>
</dbReference>
<evidence type="ECO:0000259" key="4">
    <source>
        <dbReference type="PROSITE" id="PS50949"/>
    </source>
</evidence>
<accession>A0A9X3S6G7</accession>
<dbReference type="Gene3D" id="1.10.10.10">
    <property type="entry name" value="Winged helix-like DNA-binding domain superfamily/Winged helix DNA-binding domain"/>
    <property type="match status" value="1"/>
</dbReference>
<dbReference type="PROSITE" id="PS50949">
    <property type="entry name" value="HTH_GNTR"/>
    <property type="match status" value="1"/>
</dbReference>